<name>A0A397J9R2_9GLOM</name>
<evidence type="ECO:0000313" key="3">
    <source>
        <dbReference type="Proteomes" id="UP000266861"/>
    </source>
</evidence>
<gene>
    <name evidence="2" type="ORF">Glove_75g27</name>
</gene>
<organism evidence="2 3">
    <name type="scientific">Diversispora epigaea</name>
    <dbReference type="NCBI Taxonomy" id="1348612"/>
    <lineage>
        <taxon>Eukaryota</taxon>
        <taxon>Fungi</taxon>
        <taxon>Fungi incertae sedis</taxon>
        <taxon>Mucoromycota</taxon>
        <taxon>Glomeromycotina</taxon>
        <taxon>Glomeromycetes</taxon>
        <taxon>Diversisporales</taxon>
        <taxon>Diversisporaceae</taxon>
        <taxon>Diversispora</taxon>
    </lineage>
</organism>
<proteinExistence type="predicted"/>
<accession>A0A397J9R2</accession>
<feature type="compositionally biased region" description="Low complexity" evidence="1">
    <location>
        <begin position="215"/>
        <end position="229"/>
    </location>
</feature>
<dbReference type="AlphaFoldDB" id="A0A397J9R2"/>
<feature type="region of interest" description="Disordered" evidence="1">
    <location>
        <begin position="274"/>
        <end position="322"/>
    </location>
</feature>
<dbReference type="Proteomes" id="UP000266861">
    <property type="component" value="Unassembled WGS sequence"/>
</dbReference>
<keyword evidence="3" id="KW-1185">Reference proteome</keyword>
<feature type="compositionally biased region" description="Basic and acidic residues" evidence="1">
    <location>
        <begin position="235"/>
        <end position="251"/>
    </location>
</feature>
<feature type="region of interest" description="Disordered" evidence="1">
    <location>
        <begin position="198"/>
        <end position="256"/>
    </location>
</feature>
<evidence type="ECO:0000313" key="2">
    <source>
        <dbReference type="EMBL" id="RHZ84771.1"/>
    </source>
</evidence>
<feature type="compositionally biased region" description="Basic and acidic residues" evidence="1">
    <location>
        <begin position="302"/>
        <end position="322"/>
    </location>
</feature>
<reference evidence="2 3" key="1">
    <citation type="submission" date="2018-08" db="EMBL/GenBank/DDBJ databases">
        <title>Genome and evolution of the arbuscular mycorrhizal fungus Diversispora epigaea (formerly Glomus versiforme) and its bacterial endosymbionts.</title>
        <authorList>
            <person name="Sun X."/>
            <person name="Fei Z."/>
            <person name="Harrison M."/>
        </authorList>
    </citation>
    <scope>NUCLEOTIDE SEQUENCE [LARGE SCALE GENOMIC DNA]</scope>
    <source>
        <strain evidence="2 3">IT104</strain>
    </source>
</reference>
<sequence>MNYSELYQTQLQHSQLHKYFDNNNLDFSISDQHSDLSCILCFPQTINLQFVLQPSGIGLLKSTTYTPIIVRGPTTSFLKSFKYSVPTPRFSSLAKEIDQAFTKTQNFNIDPLEVLYVGSETRDLYSDKSLRNSPVRQEDIKDVIDTNLTLQDRTATTSDAEIRKENEEIDENTETVNPNDLSIVTIFENLTIATESRRINKGKKREDFKEKTRRLSSLEYLGNSSSGSSTQNTPKEFRCENRSNRDREKDQVSSSSTITRFVDNFLERDNDQRDNRSLATFFPYQKETDENDRENSTSSRYQDFRDSKDSESSEETQERQEERLNRAIINQDQSDKLINALTGGGGCEFNYVPIPEYKGGEQDPIC</sequence>
<protein>
    <submittedName>
        <fullName evidence="2">Uncharacterized protein</fullName>
    </submittedName>
</protein>
<evidence type="ECO:0000256" key="1">
    <source>
        <dbReference type="SAM" id="MobiDB-lite"/>
    </source>
</evidence>
<dbReference type="EMBL" id="PQFF01000071">
    <property type="protein sequence ID" value="RHZ84771.1"/>
    <property type="molecule type" value="Genomic_DNA"/>
</dbReference>
<comment type="caution">
    <text evidence="2">The sequence shown here is derived from an EMBL/GenBank/DDBJ whole genome shotgun (WGS) entry which is preliminary data.</text>
</comment>